<evidence type="ECO:0000313" key="6">
    <source>
        <dbReference type="EMBL" id="PPQ37420.1"/>
    </source>
</evidence>
<comment type="caution">
    <text evidence="6">The sequence shown here is derived from an EMBL/GenBank/DDBJ whole genome shotgun (WGS) entry which is preliminary data.</text>
</comment>
<keyword evidence="4 6" id="KW-0503">Monooxygenase</keyword>
<dbReference type="GO" id="GO:0005829">
    <property type="term" value="C:cytosol"/>
    <property type="evidence" value="ECO:0007669"/>
    <property type="project" value="TreeGrafter"/>
</dbReference>
<evidence type="ECO:0000256" key="2">
    <source>
        <dbReference type="ARBA" id="ARBA00022630"/>
    </source>
</evidence>
<dbReference type="InterPro" id="IPR036661">
    <property type="entry name" value="Luciferase-like_sf"/>
</dbReference>
<dbReference type="RefSeq" id="WP_104517451.1">
    <property type="nucleotide sequence ID" value="NZ_NHRY01000048.1"/>
</dbReference>
<gene>
    <name evidence="6" type="ORF">CCS01_03475</name>
</gene>
<evidence type="ECO:0000256" key="4">
    <source>
        <dbReference type="ARBA" id="ARBA00023033"/>
    </source>
</evidence>
<dbReference type="OrthoDB" id="9804736at2"/>
<dbReference type="Pfam" id="PF00296">
    <property type="entry name" value="Bac_luciferase"/>
    <property type="match status" value="1"/>
</dbReference>
<reference evidence="6 7" key="1">
    <citation type="journal article" date="2018" name="Arch. Microbiol.">
        <title>New insights into the metabolic potential of the phototrophic purple bacterium Rhodopila globiformis DSM 161(T) from its draft genome sequence and evidence for a vanadium-dependent nitrogenase.</title>
        <authorList>
            <person name="Imhoff J.F."/>
            <person name="Rahn T."/>
            <person name="Kunzel S."/>
            <person name="Neulinger S.C."/>
        </authorList>
    </citation>
    <scope>NUCLEOTIDE SEQUENCE [LARGE SCALE GENOMIC DNA]</scope>
    <source>
        <strain evidence="6 7">DSM 161</strain>
    </source>
</reference>
<dbReference type="Proteomes" id="UP000239724">
    <property type="component" value="Unassembled WGS sequence"/>
</dbReference>
<accession>A0A2S6NMM9</accession>
<keyword evidence="7" id="KW-1185">Reference proteome</keyword>
<dbReference type="SUPFAM" id="SSF51679">
    <property type="entry name" value="Bacterial luciferase-like"/>
    <property type="match status" value="1"/>
</dbReference>
<dbReference type="Gene3D" id="3.20.20.30">
    <property type="entry name" value="Luciferase-like domain"/>
    <property type="match status" value="1"/>
</dbReference>
<evidence type="ECO:0000313" key="7">
    <source>
        <dbReference type="Proteomes" id="UP000239724"/>
    </source>
</evidence>
<sequence>MEFGYFAMPSHPPECDLKAGVDWDLQTMRWCDELGYSEAWIGEHHTSPWEPHPAPDLLVAQALLQTKRLRIGPGGFLLPYHHPAELANRVAILDHMSGGRLMFGVAASGLPSDWAMFNVDGMSGINREMTRESLDMILRLWSDEPTFDYKGKYWHVTKPETMFQFLKPHLKPLQQPHPPIGVAGLSKNSDTLKMAGEHGFLPLSLNLNPAYVGTHWDAVEEGAKRTGRKPHRRDWRMVREVFVANTDKEAFELSVNGAMGRMMREYFLPLLGQFGFLDYLKHDPSVPDSDVTPAYCAKHNWLVGSPATVAEKLERVYHDVGGFGTLLVFGFDYIDQPEAWHNSLRLLAEEVAPRVRHLMPE</sequence>
<dbReference type="AlphaFoldDB" id="A0A2S6NMM9"/>
<comment type="similarity">
    <text evidence="1">Belongs to the bacterial luciferase oxidoreductase family.</text>
</comment>
<keyword evidence="2" id="KW-0285">Flavoprotein</keyword>
<keyword evidence="3" id="KW-0560">Oxidoreductase</keyword>
<dbReference type="InterPro" id="IPR050766">
    <property type="entry name" value="Bact_Lucif_Oxidored"/>
</dbReference>
<evidence type="ECO:0000259" key="5">
    <source>
        <dbReference type="Pfam" id="PF00296"/>
    </source>
</evidence>
<evidence type="ECO:0000256" key="1">
    <source>
        <dbReference type="ARBA" id="ARBA00010426"/>
    </source>
</evidence>
<dbReference type="PANTHER" id="PTHR30137">
    <property type="entry name" value="LUCIFERASE-LIKE MONOOXYGENASE"/>
    <property type="match status" value="1"/>
</dbReference>
<feature type="domain" description="Luciferase-like" evidence="5">
    <location>
        <begin position="1"/>
        <end position="321"/>
    </location>
</feature>
<dbReference type="GO" id="GO:0004497">
    <property type="term" value="F:monooxygenase activity"/>
    <property type="evidence" value="ECO:0007669"/>
    <property type="project" value="UniProtKB-KW"/>
</dbReference>
<dbReference type="InterPro" id="IPR011251">
    <property type="entry name" value="Luciferase-like_dom"/>
</dbReference>
<evidence type="ECO:0000256" key="3">
    <source>
        <dbReference type="ARBA" id="ARBA00023002"/>
    </source>
</evidence>
<dbReference type="GO" id="GO:0016705">
    <property type="term" value="F:oxidoreductase activity, acting on paired donors, with incorporation or reduction of molecular oxygen"/>
    <property type="evidence" value="ECO:0007669"/>
    <property type="project" value="InterPro"/>
</dbReference>
<organism evidence="6 7">
    <name type="scientific">Rhodopila globiformis</name>
    <name type="common">Rhodopseudomonas globiformis</name>
    <dbReference type="NCBI Taxonomy" id="1071"/>
    <lineage>
        <taxon>Bacteria</taxon>
        <taxon>Pseudomonadati</taxon>
        <taxon>Pseudomonadota</taxon>
        <taxon>Alphaproteobacteria</taxon>
        <taxon>Acetobacterales</taxon>
        <taxon>Acetobacteraceae</taxon>
        <taxon>Rhodopila</taxon>
    </lineage>
</organism>
<protein>
    <submittedName>
        <fullName evidence="6">Alkane 1-monooxygenase</fullName>
    </submittedName>
</protein>
<name>A0A2S6NMM9_RHOGL</name>
<dbReference type="EMBL" id="NHRY01000048">
    <property type="protein sequence ID" value="PPQ37420.1"/>
    <property type="molecule type" value="Genomic_DNA"/>
</dbReference>
<proteinExistence type="inferred from homology"/>
<dbReference type="PANTHER" id="PTHR30137:SF16">
    <property type="entry name" value="BLL0895 PROTEIN"/>
    <property type="match status" value="1"/>
</dbReference>